<name>A0A6A5JYG8_9PLEO</name>
<organism evidence="2 3">
    <name type="scientific">Decorospora gaudefroyi</name>
    <dbReference type="NCBI Taxonomy" id="184978"/>
    <lineage>
        <taxon>Eukaryota</taxon>
        <taxon>Fungi</taxon>
        <taxon>Dikarya</taxon>
        <taxon>Ascomycota</taxon>
        <taxon>Pezizomycotina</taxon>
        <taxon>Dothideomycetes</taxon>
        <taxon>Pleosporomycetidae</taxon>
        <taxon>Pleosporales</taxon>
        <taxon>Pleosporineae</taxon>
        <taxon>Pleosporaceae</taxon>
        <taxon>Decorospora</taxon>
    </lineage>
</organism>
<dbReference type="EMBL" id="ML975447">
    <property type="protein sequence ID" value="KAF1829379.1"/>
    <property type="molecule type" value="Genomic_DNA"/>
</dbReference>
<dbReference type="AlphaFoldDB" id="A0A6A5JYG8"/>
<keyword evidence="3" id="KW-1185">Reference proteome</keyword>
<evidence type="ECO:0000313" key="3">
    <source>
        <dbReference type="Proteomes" id="UP000800040"/>
    </source>
</evidence>
<keyword evidence="1" id="KW-1133">Transmembrane helix</keyword>
<dbReference type="Proteomes" id="UP000800040">
    <property type="component" value="Unassembled WGS sequence"/>
</dbReference>
<evidence type="ECO:0000313" key="2">
    <source>
        <dbReference type="EMBL" id="KAF1829379.1"/>
    </source>
</evidence>
<feature type="transmembrane region" description="Helical" evidence="1">
    <location>
        <begin position="22"/>
        <end position="42"/>
    </location>
</feature>
<proteinExistence type="predicted"/>
<keyword evidence="1" id="KW-0472">Membrane</keyword>
<evidence type="ECO:0000256" key="1">
    <source>
        <dbReference type="SAM" id="Phobius"/>
    </source>
</evidence>
<sequence>MMSCLDYRWGGGHHLGAFGDDVGFQALELVLSFMNVTIYLILYRHHHCHVTSTTPKQKIWTHPASSSPDPLLLPLPMHMSASKKIYIRYSSLSCYRLNWL</sequence>
<accession>A0A6A5JYG8</accession>
<keyword evidence="1" id="KW-0812">Transmembrane</keyword>
<protein>
    <submittedName>
        <fullName evidence="2">Uncharacterized protein</fullName>
    </submittedName>
</protein>
<reference evidence="2" key="1">
    <citation type="submission" date="2020-01" db="EMBL/GenBank/DDBJ databases">
        <authorList>
            <consortium name="DOE Joint Genome Institute"/>
            <person name="Haridas S."/>
            <person name="Albert R."/>
            <person name="Binder M."/>
            <person name="Bloem J."/>
            <person name="Labutti K."/>
            <person name="Salamov A."/>
            <person name="Andreopoulos B."/>
            <person name="Baker S.E."/>
            <person name="Barry K."/>
            <person name="Bills G."/>
            <person name="Bluhm B.H."/>
            <person name="Cannon C."/>
            <person name="Castanera R."/>
            <person name="Culley D.E."/>
            <person name="Daum C."/>
            <person name="Ezra D."/>
            <person name="Gonzalez J.B."/>
            <person name="Henrissat B."/>
            <person name="Kuo A."/>
            <person name="Liang C."/>
            <person name="Lipzen A."/>
            <person name="Lutzoni F."/>
            <person name="Magnuson J."/>
            <person name="Mondo S."/>
            <person name="Nolan M."/>
            <person name="Ohm R."/>
            <person name="Pangilinan J."/>
            <person name="Park H.-J."/>
            <person name="Ramirez L."/>
            <person name="Alfaro M."/>
            <person name="Sun H."/>
            <person name="Tritt A."/>
            <person name="Yoshinaga Y."/>
            <person name="Zwiers L.-H."/>
            <person name="Turgeon B.G."/>
            <person name="Goodwin S.B."/>
            <person name="Spatafora J.W."/>
            <person name="Crous P.W."/>
            <person name="Grigoriev I.V."/>
        </authorList>
    </citation>
    <scope>NUCLEOTIDE SEQUENCE</scope>
    <source>
        <strain evidence="2">P77</strain>
    </source>
</reference>
<gene>
    <name evidence="2" type="ORF">BDW02DRAFT_574048</name>
</gene>